<dbReference type="SUPFAM" id="SSF53649">
    <property type="entry name" value="Alkaline phosphatase-like"/>
    <property type="match status" value="1"/>
</dbReference>
<dbReference type="RefSeq" id="WP_379911834.1">
    <property type="nucleotide sequence ID" value="NZ_JBHSWE010000001.1"/>
</dbReference>
<evidence type="ECO:0000256" key="2">
    <source>
        <dbReference type="ARBA" id="ARBA00022801"/>
    </source>
</evidence>
<protein>
    <submittedName>
        <fullName evidence="5">Sulfatase-like hydrolase/transferase</fullName>
    </submittedName>
</protein>
<dbReference type="EMBL" id="JBHSWE010000001">
    <property type="protein sequence ID" value="MFC6673447.1"/>
    <property type="molecule type" value="Genomic_DNA"/>
</dbReference>
<dbReference type="PANTHER" id="PTHR45953:SF1">
    <property type="entry name" value="IDURONATE 2-SULFATASE"/>
    <property type="match status" value="1"/>
</dbReference>
<feature type="domain" description="Sulfatase N-terminal" evidence="4">
    <location>
        <begin position="4"/>
        <end position="265"/>
    </location>
</feature>
<accession>A0ABW2A7I7</accession>
<dbReference type="InterPro" id="IPR017850">
    <property type="entry name" value="Alkaline_phosphatase_core_sf"/>
</dbReference>
<sequence>MSAKNILFIMIDQLRWDALSCYGNPVVETPNIDRLAARGVRFTNAYTQGTSCGNARASIYTGRHVRSHGATWNDWPFRLDEWTLADYMQAQGRRVVLLGKTHMKPDREGMDRLGIDPESDQGRALANAGFVEGEHDDGIHPEGPAGPYSSREPRYNDYLREQGFTGRNPWLEWANAAEGEDGTPLSGFYMENAHRPARIPAEHSESAYLTGRAIETIEALGDTPWCLHLSYIKPHWPYRRRRPITTCTAAANCRRRYARSGNSRTRTRCYRRTCSWASPAPSRTSTSAITCCRRTTA</sequence>
<dbReference type="Gene3D" id="3.40.720.10">
    <property type="entry name" value="Alkaline Phosphatase, subunit A"/>
    <property type="match status" value="1"/>
</dbReference>
<dbReference type="Proteomes" id="UP001596422">
    <property type="component" value="Unassembled WGS sequence"/>
</dbReference>
<evidence type="ECO:0000256" key="1">
    <source>
        <dbReference type="ARBA" id="ARBA00022723"/>
    </source>
</evidence>
<dbReference type="InterPro" id="IPR000917">
    <property type="entry name" value="Sulfatase_N"/>
</dbReference>
<keyword evidence="1" id="KW-0479">Metal-binding</keyword>
<keyword evidence="6" id="KW-1185">Reference proteome</keyword>
<evidence type="ECO:0000259" key="4">
    <source>
        <dbReference type="Pfam" id="PF00884"/>
    </source>
</evidence>
<evidence type="ECO:0000313" key="6">
    <source>
        <dbReference type="Proteomes" id="UP001596422"/>
    </source>
</evidence>
<evidence type="ECO:0000313" key="5">
    <source>
        <dbReference type="EMBL" id="MFC6673447.1"/>
    </source>
</evidence>
<feature type="region of interest" description="Disordered" evidence="3">
    <location>
        <begin position="133"/>
        <end position="152"/>
    </location>
</feature>
<organism evidence="5 6">
    <name type="scientific">Marinobacterium aestuariivivens</name>
    <dbReference type="NCBI Taxonomy" id="1698799"/>
    <lineage>
        <taxon>Bacteria</taxon>
        <taxon>Pseudomonadati</taxon>
        <taxon>Pseudomonadota</taxon>
        <taxon>Gammaproteobacteria</taxon>
        <taxon>Oceanospirillales</taxon>
        <taxon>Oceanospirillaceae</taxon>
        <taxon>Marinobacterium</taxon>
    </lineage>
</organism>
<keyword evidence="2" id="KW-0378">Hydrolase</keyword>
<dbReference type="Pfam" id="PF00884">
    <property type="entry name" value="Sulfatase"/>
    <property type="match status" value="1"/>
</dbReference>
<gene>
    <name evidence="5" type="ORF">ACFQDL_27640</name>
</gene>
<comment type="caution">
    <text evidence="5">The sequence shown here is derived from an EMBL/GenBank/DDBJ whole genome shotgun (WGS) entry which is preliminary data.</text>
</comment>
<proteinExistence type="predicted"/>
<evidence type="ECO:0000256" key="3">
    <source>
        <dbReference type="SAM" id="MobiDB-lite"/>
    </source>
</evidence>
<reference evidence="6" key="1">
    <citation type="journal article" date="2019" name="Int. J. Syst. Evol. Microbiol.">
        <title>The Global Catalogue of Microorganisms (GCM) 10K type strain sequencing project: providing services to taxonomists for standard genome sequencing and annotation.</title>
        <authorList>
            <consortium name="The Broad Institute Genomics Platform"/>
            <consortium name="The Broad Institute Genome Sequencing Center for Infectious Disease"/>
            <person name="Wu L."/>
            <person name="Ma J."/>
        </authorList>
    </citation>
    <scope>NUCLEOTIDE SEQUENCE [LARGE SCALE GENOMIC DNA]</scope>
    <source>
        <strain evidence="6">NBRC 111756</strain>
    </source>
</reference>
<name>A0ABW2A7I7_9GAMM</name>
<dbReference type="PANTHER" id="PTHR45953">
    <property type="entry name" value="IDURONATE 2-SULFATASE"/>
    <property type="match status" value="1"/>
</dbReference>